<dbReference type="Gene3D" id="2.160.10.10">
    <property type="entry name" value="Hexapeptide repeat proteins"/>
    <property type="match status" value="1"/>
</dbReference>
<reference evidence="4" key="1">
    <citation type="journal article" date="2019" name="Int. J. Syst. Evol. Microbiol.">
        <title>The Global Catalogue of Microorganisms (GCM) 10K type strain sequencing project: providing services to taxonomists for standard genome sequencing and annotation.</title>
        <authorList>
            <consortium name="The Broad Institute Genomics Platform"/>
            <consortium name="The Broad Institute Genome Sequencing Center for Infectious Disease"/>
            <person name="Wu L."/>
            <person name="Ma J."/>
        </authorList>
    </citation>
    <scope>NUCLEOTIDE SEQUENCE [LARGE SCALE GENOMIC DNA]</scope>
    <source>
        <strain evidence="4">CCUG 59685</strain>
    </source>
</reference>
<gene>
    <name evidence="3" type="ORF">ACFQ1T_10710</name>
</gene>
<comment type="caution">
    <text evidence="3">The sequence shown here is derived from an EMBL/GenBank/DDBJ whole genome shotgun (WGS) entry which is preliminary data.</text>
</comment>
<accession>A0ABW3GM85</accession>
<dbReference type="EMBL" id="JBHTJW010000002">
    <property type="protein sequence ID" value="MFD0930245.1"/>
    <property type="molecule type" value="Genomic_DNA"/>
</dbReference>
<dbReference type="GO" id="GO:0016746">
    <property type="term" value="F:acyltransferase activity"/>
    <property type="evidence" value="ECO:0007669"/>
    <property type="project" value="UniProtKB-KW"/>
</dbReference>
<proteinExistence type="inferred from homology"/>
<dbReference type="InterPro" id="IPR011004">
    <property type="entry name" value="Trimer_LpxA-like_sf"/>
</dbReference>
<dbReference type="Pfam" id="PF00132">
    <property type="entry name" value="Hexapep"/>
    <property type="match status" value="1"/>
</dbReference>
<dbReference type="PANTHER" id="PTHR23416">
    <property type="entry name" value="SIALIC ACID SYNTHASE-RELATED"/>
    <property type="match status" value="1"/>
</dbReference>
<keyword evidence="2" id="KW-0808">Transferase</keyword>
<dbReference type="Proteomes" id="UP001597106">
    <property type="component" value="Unassembled WGS sequence"/>
</dbReference>
<dbReference type="InterPro" id="IPR001451">
    <property type="entry name" value="Hexapep"/>
</dbReference>
<organism evidence="3 4">
    <name type="scientific">Methylophilus glucosoxydans</name>
    <dbReference type="NCBI Taxonomy" id="752553"/>
    <lineage>
        <taxon>Bacteria</taxon>
        <taxon>Pseudomonadati</taxon>
        <taxon>Pseudomonadota</taxon>
        <taxon>Betaproteobacteria</taxon>
        <taxon>Nitrosomonadales</taxon>
        <taxon>Methylophilaceae</taxon>
        <taxon>Methylophilus</taxon>
    </lineage>
</organism>
<dbReference type="InterPro" id="IPR051159">
    <property type="entry name" value="Hexapeptide_acetyltransf"/>
</dbReference>
<sequence>MKYLKYIKFKFFLGLIRNIFLKIRYGSQIKLNIFRVFIDKDVNIQILNNGSITFDASRDRIFISRGCDIISSGGVIHFGDGFFMNKNVTIVSHQSIHFGNDVMLGPNVCIFDSDHNFISTHQAFRYQGYKKKQIFLGDNVWVGANAILLGGAEIQSNVVIGANSMVKHSLEKNAVYVGSPAKKVKNI</sequence>
<comment type="similarity">
    <text evidence="1">Belongs to the transferase hexapeptide repeat family.</text>
</comment>
<dbReference type="RefSeq" id="WP_379076419.1">
    <property type="nucleotide sequence ID" value="NZ_JBHTJW010000002.1"/>
</dbReference>
<evidence type="ECO:0000313" key="3">
    <source>
        <dbReference type="EMBL" id="MFD0930245.1"/>
    </source>
</evidence>
<dbReference type="SUPFAM" id="SSF51161">
    <property type="entry name" value="Trimeric LpxA-like enzymes"/>
    <property type="match status" value="1"/>
</dbReference>
<dbReference type="CDD" id="cd04647">
    <property type="entry name" value="LbH_MAT_like"/>
    <property type="match status" value="1"/>
</dbReference>
<name>A0ABW3GM85_9PROT</name>
<evidence type="ECO:0000313" key="4">
    <source>
        <dbReference type="Proteomes" id="UP001597106"/>
    </source>
</evidence>
<evidence type="ECO:0000256" key="1">
    <source>
        <dbReference type="ARBA" id="ARBA00007274"/>
    </source>
</evidence>
<dbReference type="PANTHER" id="PTHR23416:SF23">
    <property type="entry name" value="ACETYLTRANSFERASE C18B11.09C-RELATED"/>
    <property type="match status" value="1"/>
</dbReference>
<protein>
    <submittedName>
        <fullName evidence="3">Acyltransferase</fullName>
    </submittedName>
</protein>
<keyword evidence="3" id="KW-0012">Acyltransferase</keyword>
<keyword evidence="4" id="KW-1185">Reference proteome</keyword>
<evidence type="ECO:0000256" key="2">
    <source>
        <dbReference type="ARBA" id="ARBA00022679"/>
    </source>
</evidence>